<proteinExistence type="predicted"/>
<evidence type="ECO:0000256" key="1">
    <source>
        <dbReference type="SAM" id="SignalP"/>
    </source>
</evidence>
<keyword evidence="1" id="KW-0732">Signal</keyword>
<gene>
    <name evidence="2" type="ORF">RM540_11040</name>
</gene>
<keyword evidence="3" id="KW-1185">Reference proteome</keyword>
<name>A0ABU3BSM5_9BACT</name>
<feature type="signal peptide" evidence="1">
    <location>
        <begin position="1"/>
        <end position="17"/>
    </location>
</feature>
<dbReference type="RefSeq" id="WP_311664038.1">
    <property type="nucleotide sequence ID" value="NZ_JAVRHT010000025.1"/>
</dbReference>
<reference evidence="2 3" key="1">
    <citation type="submission" date="2023-09" db="EMBL/GenBank/DDBJ databases">
        <authorList>
            <person name="Rey-Velasco X."/>
        </authorList>
    </citation>
    <scope>NUCLEOTIDE SEQUENCE [LARGE SCALE GENOMIC DNA]</scope>
    <source>
        <strain evidence="2 3">F394</strain>
    </source>
</reference>
<sequence>MRLLPALLLGFAVLALAGAAPPAERIAFVELRFTEGGAEVVSAEAVPGRLKARRSAAAPRPGHLSVEVEAGDRAVWSGAVPDPLVRRREFVNAAGGLESRLERVEEAVVTVRIPAVAARQTVSFARASAAGRRVVTRVEVSL</sequence>
<comment type="caution">
    <text evidence="2">The sequence shown here is derived from an EMBL/GenBank/DDBJ whole genome shotgun (WGS) entry which is preliminary data.</text>
</comment>
<organism evidence="2 3">
    <name type="scientific">Rubrivirga litoralis</name>
    <dbReference type="NCBI Taxonomy" id="3075598"/>
    <lineage>
        <taxon>Bacteria</taxon>
        <taxon>Pseudomonadati</taxon>
        <taxon>Rhodothermota</taxon>
        <taxon>Rhodothermia</taxon>
        <taxon>Rhodothermales</taxon>
        <taxon>Rubricoccaceae</taxon>
        <taxon>Rubrivirga</taxon>
    </lineage>
</organism>
<protein>
    <submittedName>
        <fullName evidence="2">Uncharacterized protein</fullName>
    </submittedName>
</protein>
<accession>A0ABU3BSM5</accession>
<dbReference type="Proteomes" id="UP001267426">
    <property type="component" value="Unassembled WGS sequence"/>
</dbReference>
<feature type="chain" id="PRO_5045803947" evidence="1">
    <location>
        <begin position="18"/>
        <end position="142"/>
    </location>
</feature>
<evidence type="ECO:0000313" key="2">
    <source>
        <dbReference type="EMBL" id="MDT0632282.1"/>
    </source>
</evidence>
<evidence type="ECO:0000313" key="3">
    <source>
        <dbReference type="Proteomes" id="UP001267426"/>
    </source>
</evidence>
<dbReference type="EMBL" id="JAVRHT010000025">
    <property type="protein sequence ID" value="MDT0632282.1"/>
    <property type="molecule type" value="Genomic_DNA"/>
</dbReference>